<organism evidence="6 7">
    <name type="scientific">Sphingomonas canadensis</name>
    <dbReference type="NCBI Taxonomy" id="1219257"/>
    <lineage>
        <taxon>Bacteria</taxon>
        <taxon>Pseudomonadati</taxon>
        <taxon>Pseudomonadota</taxon>
        <taxon>Alphaproteobacteria</taxon>
        <taxon>Sphingomonadales</taxon>
        <taxon>Sphingomonadaceae</taxon>
        <taxon>Sphingomonas</taxon>
    </lineage>
</organism>
<dbReference type="Proteomes" id="UP001596977">
    <property type="component" value="Unassembled WGS sequence"/>
</dbReference>
<feature type="domain" description="Tyrosinase copper-binding" evidence="5">
    <location>
        <begin position="80"/>
        <end position="97"/>
    </location>
</feature>
<dbReference type="SUPFAM" id="SSF48056">
    <property type="entry name" value="Di-copper centre-containing domain"/>
    <property type="match status" value="1"/>
</dbReference>
<name>A0ABW3H6J2_9SPHN</name>
<dbReference type="InterPro" id="IPR002227">
    <property type="entry name" value="Tyrosinase_Cu-bd"/>
</dbReference>
<evidence type="ECO:0000256" key="2">
    <source>
        <dbReference type="ARBA" id="ARBA00023008"/>
    </source>
</evidence>
<reference evidence="7" key="1">
    <citation type="journal article" date="2019" name="Int. J. Syst. Evol. Microbiol.">
        <title>The Global Catalogue of Microorganisms (GCM) 10K type strain sequencing project: providing services to taxonomists for standard genome sequencing and annotation.</title>
        <authorList>
            <consortium name="The Broad Institute Genomics Platform"/>
            <consortium name="The Broad Institute Genome Sequencing Center for Infectious Disease"/>
            <person name="Wu L."/>
            <person name="Ma J."/>
        </authorList>
    </citation>
    <scope>NUCLEOTIDE SEQUENCE [LARGE SCALE GENOMIC DNA]</scope>
    <source>
        <strain evidence="7">CCUG 62982</strain>
    </source>
</reference>
<keyword evidence="1" id="KW-0479">Metal-binding</keyword>
<keyword evidence="7" id="KW-1185">Reference proteome</keyword>
<dbReference type="Pfam" id="PF00264">
    <property type="entry name" value="Tyrosinase"/>
    <property type="match status" value="2"/>
</dbReference>
<evidence type="ECO:0000256" key="3">
    <source>
        <dbReference type="SAM" id="MobiDB-lite"/>
    </source>
</evidence>
<dbReference type="InterPro" id="IPR057190">
    <property type="entry name" value="DUF7868"/>
</dbReference>
<feature type="compositionally biased region" description="Pro residues" evidence="3">
    <location>
        <begin position="384"/>
        <end position="399"/>
    </location>
</feature>
<evidence type="ECO:0000259" key="5">
    <source>
        <dbReference type="PROSITE" id="PS00497"/>
    </source>
</evidence>
<dbReference type="InterPro" id="IPR050316">
    <property type="entry name" value="Tyrosinase/Hemocyanin"/>
</dbReference>
<feature type="region of interest" description="Disordered" evidence="3">
    <location>
        <begin position="278"/>
        <end position="336"/>
    </location>
</feature>
<evidence type="ECO:0000256" key="4">
    <source>
        <dbReference type="SAM" id="SignalP"/>
    </source>
</evidence>
<dbReference type="PROSITE" id="PS00497">
    <property type="entry name" value="TYROSINASE_1"/>
    <property type="match status" value="1"/>
</dbReference>
<evidence type="ECO:0000256" key="1">
    <source>
        <dbReference type="ARBA" id="ARBA00022723"/>
    </source>
</evidence>
<dbReference type="PANTHER" id="PTHR11474">
    <property type="entry name" value="TYROSINASE FAMILY MEMBER"/>
    <property type="match status" value="1"/>
</dbReference>
<gene>
    <name evidence="6" type="ORF">ACFQ1E_06535</name>
</gene>
<dbReference type="RefSeq" id="WP_264943213.1">
    <property type="nucleotide sequence ID" value="NZ_JAPDRA010000002.1"/>
</dbReference>
<feature type="compositionally biased region" description="Pro residues" evidence="3">
    <location>
        <begin position="314"/>
        <end position="330"/>
    </location>
</feature>
<dbReference type="Pfam" id="PF25271">
    <property type="entry name" value="DUF7868"/>
    <property type="match status" value="1"/>
</dbReference>
<feature type="signal peptide" evidence="4">
    <location>
        <begin position="1"/>
        <end position="21"/>
    </location>
</feature>
<sequence length="547" mass="58017">MIDRRGVLAVLALMGSGAAFARAVPELPGVRPREPWNRFAKGPMFAPFVKAIARLKREPNIESADSWLFWANIHATHCPHGKPYFLAWHRGYLALFERKLAELTGNGNFRLPYWDYYRDPRVPEEVTRGDAATNPLWEPRKGSTIAPALGFTAYDPGLGKFERGVGNSFESRIEASPHNNIHNLVGGRMATMQSPQDIVFWLHHANVDRLWAAWLASGHAGAMPPESASYWAGRFAYTGTMDLAKADTIACERLGYRYEDLVLPSQAPPVEMAAPADEAPVVGAPPPVTAGDAEGGSGRRPPRKATRSRAPRPAAAPPAPVAAAPPPPQVMPDGSIALGSDPVLASATFAVEMPVVEEAPIVGAPAPAPRKRTRRGAPRAPAAAAPPPPAAAPPPPPPEAMGDNMEGGSGMRPGHSGHGAQDGPPGPDQLVLVLNDVSLTAAGAEGGYFFRIYANLPGMGPVQDDSRLIGTIGPFQIAAAMHNAVDGKVRLELPVTDVVRRLRDENCIGSTALDLAFVRVDAEDAPGGQVIAIGRYSIEGVLTEPTG</sequence>
<keyword evidence="2" id="KW-0186">Copper</keyword>
<proteinExistence type="predicted"/>
<protein>
    <submittedName>
        <fullName evidence="6">Tyrosinase family protein</fullName>
    </submittedName>
</protein>
<feature type="region of interest" description="Disordered" evidence="3">
    <location>
        <begin position="364"/>
        <end position="429"/>
    </location>
</feature>
<evidence type="ECO:0000313" key="6">
    <source>
        <dbReference type="EMBL" id="MFD0945990.1"/>
    </source>
</evidence>
<feature type="compositionally biased region" description="Basic residues" evidence="3">
    <location>
        <begin position="300"/>
        <end position="310"/>
    </location>
</feature>
<evidence type="ECO:0000313" key="7">
    <source>
        <dbReference type="Proteomes" id="UP001596977"/>
    </source>
</evidence>
<keyword evidence="4" id="KW-0732">Signal</keyword>
<comment type="caution">
    <text evidence="6">The sequence shown here is derived from an EMBL/GenBank/DDBJ whole genome shotgun (WGS) entry which is preliminary data.</text>
</comment>
<dbReference type="Gene3D" id="1.10.1280.10">
    <property type="entry name" value="Di-copper center containing domain from catechol oxidase"/>
    <property type="match status" value="2"/>
</dbReference>
<accession>A0ABW3H6J2</accession>
<dbReference type="EMBL" id="JBHTJG010000002">
    <property type="protein sequence ID" value="MFD0945990.1"/>
    <property type="molecule type" value="Genomic_DNA"/>
</dbReference>
<dbReference type="InterPro" id="IPR008922">
    <property type="entry name" value="Di-copper_centre_dom_sf"/>
</dbReference>
<feature type="chain" id="PRO_5046204081" evidence="4">
    <location>
        <begin position="22"/>
        <end position="547"/>
    </location>
</feature>
<dbReference type="PANTHER" id="PTHR11474:SF76">
    <property type="entry name" value="SHKT DOMAIN-CONTAINING PROTEIN"/>
    <property type="match status" value="1"/>
</dbReference>